<evidence type="ECO:0000313" key="2">
    <source>
        <dbReference type="EMBL" id="BCS99327.1"/>
    </source>
</evidence>
<evidence type="ECO:0000313" key="3">
    <source>
        <dbReference type="Proteomes" id="UP001320148"/>
    </source>
</evidence>
<accession>A0ABM7PPN0</accession>
<feature type="region of interest" description="Disordered" evidence="1">
    <location>
        <begin position="1"/>
        <end position="47"/>
    </location>
</feature>
<dbReference type="EMBL" id="AP024488">
    <property type="protein sequence ID" value="BCS99327.1"/>
    <property type="molecule type" value="Genomic_DNA"/>
</dbReference>
<sequence>MNVETGNFWKTSGTPNRTRPKPMPPALTKKETTQWGTLKQTTSVAEL</sequence>
<reference evidence="2 3" key="1">
    <citation type="submission" date="2021-02" db="EMBL/GenBank/DDBJ databases">
        <title>Complete genome of Desulfoluna sp. strain ASN36.</title>
        <authorList>
            <person name="Takahashi A."/>
            <person name="Kojima H."/>
            <person name="Fukui M."/>
        </authorList>
    </citation>
    <scope>NUCLEOTIDE SEQUENCE [LARGE SCALE GENOMIC DNA]</scope>
    <source>
        <strain evidence="2 3">ASN36</strain>
    </source>
</reference>
<name>A0ABM7PPN0_9BACT</name>
<evidence type="ECO:0000256" key="1">
    <source>
        <dbReference type="SAM" id="MobiDB-lite"/>
    </source>
</evidence>
<protein>
    <submittedName>
        <fullName evidence="2">Uncharacterized protein</fullName>
    </submittedName>
</protein>
<organism evidence="2 3">
    <name type="scientific">Desulfoluna limicola</name>
    <dbReference type="NCBI Taxonomy" id="2810562"/>
    <lineage>
        <taxon>Bacteria</taxon>
        <taxon>Pseudomonadati</taxon>
        <taxon>Thermodesulfobacteriota</taxon>
        <taxon>Desulfobacteria</taxon>
        <taxon>Desulfobacterales</taxon>
        <taxon>Desulfolunaceae</taxon>
        <taxon>Desulfoluna</taxon>
    </lineage>
</organism>
<dbReference type="Proteomes" id="UP001320148">
    <property type="component" value="Chromosome"/>
</dbReference>
<feature type="compositionally biased region" description="Polar residues" evidence="1">
    <location>
        <begin position="33"/>
        <end position="47"/>
    </location>
</feature>
<feature type="compositionally biased region" description="Polar residues" evidence="1">
    <location>
        <begin position="1"/>
        <end position="17"/>
    </location>
</feature>
<proteinExistence type="predicted"/>
<keyword evidence="3" id="KW-1185">Reference proteome</keyword>
<gene>
    <name evidence="2" type="ORF">DSLASN_49590</name>
</gene>